<comment type="caution">
    <text evidence="1">The sequence shown here is derived from an EMBL/GenBank/DDBJ whole genome shotgun (WGS) entry which is preliminary data.</text>
</comment>
<dbReference type="EMBL" id="JAHHHW010000044">
    <property type="protein sequence ID" value="MBW4430971.1"/>
    <property type="molecule type" value="Genomic_DNA"/>
</dbReference>
<reference evidence="1" key="2">
    <citation type="journal article" date="2022" name="Microbiol. Resour. Announc.">
        <title>Metagenome Sequencing to Explore Phylogenomics of Terrestrial Cyanobacteria.</title>
        <authorList>
            <person name="Ward R.D."/>
            <person name="Stajich J.E."/>
            <person name="Johansen J.R."/>
            <person name="Huntemann M."/>
            <person name="Clum A."/>
            <person name="Foster B."/>
            <person name="Foster B."/>
            <person name="Roux S."/>
            <person name="Palaniappan K."/>
            <person name="Varghese N."/>
            <person name="Mukherjee S."/>
            <person name="Reddy T.B.K."/>
            <person name="Daum C."/>
            <person name="Copeland A."/>
            <person name="Chen I.A."/>
            <person name="Ivanova N.N."/>
            <person name="Kyrpides N.C."/>
            <person name="Shapiro N."/>
            <person name="Eloe-Fadrosh E.A."/>
            <person name="Pietrasiak N."/>
        </authorList>
    </citation>
    <scope>NUCLEOTIDE SEQUENCE</scope>
    <source>
        <strain evidence="1">HA4357-MV3</strain>
    </source>
</reference>
<gene>
    <name evidence="1" type="ORF">KME28_04355</name>
</gene>
<reference evidence="1" key="1">
    <citation type="submission" date="2021-05" db="EMBL/GenBank/DDBJ databases">
        <authorList>
            <person name="Pietrasiak N."/>
            <person name="Ward R."/>
            <person name="Stajich J.E."/>
            <person name="Kurbessoian T."/>
        </authorList>
    </citation>
    <scope>NUCLEOTIDE SEQUENCE</scope>
    <source>
        <strain evidence="1">HA4357-MV3</strain>
    </source>
</reference>
<dbReference type="AlphaFoldDB" id="A0A9E3H6G0"/>
<evidence type="ECO:0000313" key="2">
    <source>
        <dbReference type="Proteomes" id="UP000813215"/>
    </source>
</evidence>
<sequence>MTSQDMEQRLITLEQEMAQIKVMLQLSASSPVQVQKKWWEKIVGSAADDPTFDEAERLGREWRKSDRTFFELR</sequence>
<evidence type="ECO:0000313" key="1">
    <source>
        <dbReference type="EMBL" id="MBW4430971.1"/>
    </source>
</evidence>
<organism evidence="1 2">
    <name type="scientific">Pelatocladus maniniholoensis HA4357-MV3</name>
    <dbReference type="NCBI Taxonomy" id="1117104"/>
    <lineage>
        <taxon>Bacteria</taxon>
        <taxon>Bacillati</taxon>
        <taxon>Cyanobacteriota</taxon>
        <taxon>Cyanophyceae</taxon>
        <taxon>Nostocales</taxon>
        <taxon>Nostocaceae</taxon>
        <taxon>Pelatocladus</taxon>
    </lineage>
</organism>
<accession>A0A9E3H6G0</accession>
<protein>
    <submittedName>
        <fullName evidence="1">Uncharacterized protein</fullName>
    </submittedName>
</protein>
<dbReference type="Proteomes" id="UP000813215">
    <property type="component" value="Unassembled WGS sequence"/>
</dbReference>
<proteinExistence type="predicted"/>
<name>A0A9E3H6G0_9NOST</name>